<evidence type="ECO:0000313" key="1">
    <source>
        <dbReference type="EMBL" id="KAF2233345.1"/>
    </source>
</evidence>
<dbReference type="Proteomes" id="UP000800092">
    <property type="component" value="Unassembled WGS sequence"/>
</dbReference>
<dbReference type="AlphaFoldDB" id="A0A6A6H5T3"/>
<keyword evidence="2" id="KW-1185">Reference proteome</keyword>
<organism evidence="1 2">
    <name type="scientific">Viridothelium virens</name>
    <name type="common">Speckled blister lichen</name>
    <name type="synonym">Trypethelium virens</name>
    <dbReference type="NCBI Taxonomy" id="1048519"/>
    <lineage>
        <taxon>Eukaryota</taxon>
        <taxon>Fungi</taxon>
        <taxon>Dikarya</taxon>
        <taxon>Ascomycota</taxon>
        <taxon>Pezizomycotina</taxon>
        <taxon>Dothideomycetes</taxon>
        <taxon>Dothideomycetes incertae sedis</taxon>
        <taxon>Trypetheliales</taxon>
        <taxon>Trypetheliaceae</taxon>
        <taxon>Viridothelium</taxon>
    </lineage>
</organism>
<reference evidence="1" key="1">
    <citation type="journal article" date="2020" name="Stud. Mycol.">
        <title>101 Dothideomycetes genomes: a test case for predicting lifestyles and emergence of pathogens.</title>
        <authorList>
            <person name="Haridas S."/>
            <person name="Albert R."/>
            <person name="Binder M."/>
            <person name="Bloem J."/>
            <person name="Labutti K."/>
            <person name="Salamov A."/>
            <person name="Andreopoulos B."/>
            <person name="Baker S."/>
            <person name="Barry K."/>
            <person name="Bills G."/>
            <person name="Bluhm B."/>
            <person name="Cannon C."/>
            <person name="Castanera R."/>
            <person name="Culley D."/>
            <person name="Daum C."/>
            <person name="Ezra D."/>
            <person name="Gonzalez J."/>
            <person name="Henrissat B."/>
            <person name="Kuo A."/>
            <person name="Liang C."/>
            <person name="Lipzen A."/>
            <person name="Lutzoni F."/>
            <person name="Magnuson J."/>
            <person name="Mondo S."/>
            <person name="Nolan M."/>
            <person name="Ohm R."/>
            <person name="Pangilinan J."/>
            <person name="Park H.-J."/>
            <person name="Ramirez L."/>
            <person name="Alfaro M."/>
            <person name="Sun H."/>
            <person name="Tritt A."/>
            <person name="Yoshinaga Y."/>
            <person name="Zwiers L.-H."/>
            <person name="Turgeon B."/>
            <person name="Goodwin S."/>
            <person name="Spatafora J."/>
            <person name="Crous P."/>
            <person name="Grigoriev I."/>
        </authorList>
    </citation>
    <scope>NUCLEOTIDE SEQUENCE</scope>
    <source>
        <strain evidence="1">Tuck. ex Michener</strain>
    </source>
</reference>
<proteinExistence type="predicted"/>
<evidence type="ECO:0000313" key="2">
    <source>
        <dbReference type="Proteomes" id="UP000800092"/>
    </source>
</evidence>
<name>A0A6A6H5T3_VIRVR</name>
<gene>
    <name evidence="1" type="ORF">EV356DRAFT_207349</name>
</gene>
<accession>A0A6A6H5T3</accession>
<dbReference type="EMBL" id="ML991807">
    <property type="protein sequence ID" value="KAF2233345.1"/>
    <property type="molecule type" value="Genomic_DNA"/>
</dbReference>
<protein>
    <submittedName>
        <fullName evidence="1">Uncharacterized protein</fullName>
    </submittedName>
</protein>
<sequence length="187" mass="21109">MCLLACQDVAGCRCQNKCTSPPEFRFRRLGRKRGLLLEDWRGRKLRHVPVACWTMLIKHFFYPFRRPCLAIKQHCCLVCASCALSYEAKGCLRASMHQFGRHGRCDIGLVAGRLIRIMFDKYSTSRAIHFFAPTMHTFVLLGPDERPTCSSGPRPGVDFSGRCWDCLAHTSSGQGGLSLFFCVRPGC</sequence>